<dbReference type="InterPro" id="IPR000878">
    <property type="entry name" value="4pyrrol_Mease"/>
</dbReference>
<dbReference type="EC" id="3.7.1.12" evidence="10"/>
<dbReference type="Pfam" id="PF11760">
    <property type="entry name" value="CbiG_N"/>
    <property type="match status" value="1"/>
</dbReference>
<proteinExistence type="predicted"/>
<organism evidence="10 11">
    <name type="scientific">Rubidibacter lacunae KORDI 51-2</name>
    <dbReference type="NCBI Taxonomy" id="582515"/>
    <lineage>
        <taxon>Bacteria</taxon>
        <taxon>Bacillati</taxon>
        <taxon>Cyanobacteriota</taxon>
        <taxon>Cyanophyceae</taxon>
        <taxon>Oscillatoriophycideae</taxon>
        <taxon>Chroococcales</taxon>
        <taxon>Aphanothecaceae</taxon>
        <taxon>Rubidibacter</taxon>
    </lineage>
</organism>
<evidence type="ECO:0000259" key="7">
    <source>
        <dbReference type="Pfam" id="PF01890"/>
    </source>
</evidence>
<dbReference type="InterPro" id="IPR002750">
    <property type="entry name" value="CobE/GbiG_C"/>
</dbReference>
<dbReference type="SUPFAM" id="SSF159672">
    <property type="entry name" value="CbiG N-terminal domain-like"/>
    <property type="match status" value="1"/>
</dbReference>
<dbReference type="PATRIC" id="fig|582515.4.peg.2771"/>
<dbReference type="Gene3D" id="3.30.420.180">
    <property type="entry name" value="CobE/GbiG C-terminal domain"/>
    <property type="match status" value="1"/>
</dbReference>
<dbReference type="InterPro" id="IPR038029">
    <property type="entry name" value="GbiG_N_sf"/>
</dbReference>
<dbReference type="GO" id="GO:0032259">
    <property type="term" value="P:methylation"/>
    <property type="evidence" value="ECO:0007669"/>
    <property type="project" value="UniProtKB-KW"/>
</dbReference>
<dbReference type="Pfam" id="PF11761">
    <property type="entry name" value="CbiG_mid"/>
    <property type="match status" value="1"/>
</dbReference>
<dbReference type="Gene3D" id="3.40.1010.10">
    <property type="entry name" value="Cobalt-precorrin-4 Transmethylase, Domain 1"/>
    <property type="match status" value="1"/>
</dbReference>
<dbReference type="SUPFAM" id="SSF53790">
    <property type="entry name" value="Tetrapyrrole methylase"/>
    <property type="match status" value="1"/>
</dbReference>
<keyword evidence="11" id="KW-1185">Reference proteome</keyword>
<dbReference type="UniPathway" id="UPA00148"/>
<dbReference type="Gene3D" id="3.40.50.11220">
    <property type="match status" value="1"/>
</dbReference>
<dbReference type="InterPro" id="IPR036518">
    <property type="entry name" value="CobE/GbiG_C_sf"/>
</dbReference>
<dbReference type="Proteomes" id="UP000016960">
    <property type="component" value="Unassembled WGS sequence"/>
</dbReference>
<keyword evidence="10" id="KW-0378">Hydrolase</keyword>
<evidence type="ECO:0000259" key="6">
    <source>
        <dbReference type="Pfam" id="PF00590"/>
    </source>
</evidence>
<dbReference type="InterPro" id="IPR014777">
    <property type="entry name" value="4pyrrole_Mease_sub1"/>
</dbReference>
<dbReference type="SUPFAM" id="SSF159664">
    <property type="entry name" value="CobE/GbiG C-terminal domain-like"/>
    <property type="match status" value="1"/>
</dbReference>
<sequence>MQRATYCRRSPRKGHNLEVGIRSVCAVSDPLFVPYLPLSAIALTPSAARTLQPLVAAGATLWVPPALMPLPDARPYEEPFGAWLAAQWLQQRAFVFAMATGAVVRAIAPLLSNKSSDPPVVVVDRAGQFALGLCGSHAGGGNRLTRLVANYLGAVPVLTDAAADADLPSVDVLGVPFGWHRGNGNWTAVSAAGARSEPIRVWQSAGSHLWREQLPDDHPFVFATDAATAPLAPEAAGKPIAELWIDAVEREFPPETAAVQWHPRVLWIGIGCERGTPQALLESALARVLAERGLTAEAIAGVATLDLKADEPGLRSFCRDRDLPLQVFAPEVLQAVPVPNPSEVVAEAVGTPSVAEAAALQAAGDGAELLVPKQIERGEGGAATIAIAQAVYEFTGRSGRLYLVGIGPGATAQVTPAARAALQQADVLVGYARYLDCVAPLRRPGQIVEPYPIGAELERARRAIALAEWGLTVAVVSSGDAGIYGIGGVVMEELRQLGWDGREPAVEIFPGITALQSAAARVGTPLMHDFCAISLSDLLTPWSAIAARLEAAASADFVTALYNPQSRDRKRPFAAACEIFMRYRDPETPVAIVRNALRKDERVYRTQLDRLEDAPVDMVCTVIIGNRSTQFYGDWMLTPRGYLGFGADENTPADD</sequence>
<feature type="domain" description="Cobalamin synthesis G N-terminal" evidence="8">
    <location>
        <begin position="83"/>
        <end position="161"/>
    </location>
</feature>
<dbReference type="GO" id="GO:0030789">
    <property type="term" value="F:precorrin-3B C17-methyltransferase activity"/>
    <property type="evidence" value="ECO:0007669"/>
    <property type="project" value="UniProtKB-EC"/>
</dbReference>
<dbReference type="Pfam" id="PF00590">
    <property type="entry name" value="TP_methylase"/>
    <property type="match status" value="1"/>
</dbReference>
<evidence type="ECO:0000259" key="8">
    <source>
        <dbReference type="Pfam" id="PF11760"/>
    </source>
</evidence>
<feature type="domain" description="Tetrapyrrole methylase" evidence="6">
    <location>
        <begin position="400"/>
        <end position="611"/>
    </location>
</feature>
<dbReference type="PANTHER" id="PTHR47036">
    <property type="entry name" value="COBALT-FACTOR III C(17)-METHYLTRANSFERASE-RELATED"/>
    <property type="match status" value="1"/>
</dbReference>
<gene>
    <name evidence="10" type="ORF">KR51_00024590</name>
</gene>
<evidence type="ECO:0000256" key="5">
    <source>
        <dbReference type="ARBA" id="ARBA00022691"/>
    </source>
</evidence>
<dbReference type="GO" id="GO:0009236">
    <property type="term" value="P:cobalamin biosynthetic process"/>
    <property type="evidence" value="ECO:0007669"/>
    <property type="project" value="UniProtKB-UniPathway"/>
</dbReference>
<dbReference type="InterPro" id="IPR021745">
    <property type="entry name" value="CbiG_mid"/>
</dbReference>
<dbReference type="InterPro" id="IPR006363">
    <property type="entry name" value="Cbl_synth_CobJ/CibH_dom"/>
</dbReference>
<keyword evidence="3 10" id="KW-0489">Methyltransferase</keyword>
<dbReference type="STRING" id="582515.KR51_00024590"/>
<dbReference type="CDD" id="cd11646">
    <property type="entry name" value="Precorrin_3B_C17_MT"/>
    <property type="match status" value="1"/>
</dbReference>
<reference evidence="10 11" key="1">
    <citation type="submission" date="2013-05" db="EMBL/GenBank/DDBJ databases">
        <title>Draft genome sequence of Rubidibacter lacunae KORDI 51-2.</title>
        <authorList>
            <person name="Choi D.H."/>
            <person name="Noh J.H."/>
            <person name="Kwon K.-K."/>
            <person name="Lee J.-H."/>
            <person name="Ryu J.-Y."/>
        </authorList>
    </citation>
    <scope>NUCLEOTIDE SEQUENCE [LARGE SCALE GENOMIC DNA]</scope>
    <source>
        <strain evidence="10 11">KORDI 51-2</strain>
    </source>
</reference>
<keyword evidence="5" id="KW-0949">S-adenosyl-L-methionine</keyword>
<evidence type="ECO:0000256" key="3">
    <source>
        <dbReference type="ARBA" id="ARBA00022603"/>
    </source>
</evidence>
<dbReference type="AlphaFoldDB" id="U5DMM2"/>
<evidence type="ECO:0000313" key="10">
    <source>
        <dbReference type="EMBL" id="ERN40955.1"/>
    </source>
</evidence>
<comment type="caution">
    <text evidence="10">The sequence shown here is derived from an EMBL/GenBank/DDBJ whole genome shotgun (WGS) entry which is preliminary data.</text>
</comment>
<dbReference type="InterPro" id="IPR021744">
    <property type="entry name" value="CbiG_N"/>
</dbReference>
<dbReference type="NCBIfam" id="TIGR01466">
    <property type="entry name" value="cobJ_cbiH"/>
    <property type="match status" value="1"/>
</dbReference>
<evidence type="ECO:0000259" key="9">
    <source>
        <dbReference type="Pfam" id="PF11761"/>
    </source>
</evidence>
<dbReference type="GO" id="GO:0043779">
    <property type="term" value="F:cobalt-precorrin-5A acetaldehyde-lyase activity"/>
    <property type="evidence" value="ECO:0007669"/>
    <property type="project" value="UniProtKB-EC"/>
</dbReference>
<evidence type="ECO:0000256" key="1">
    <source>
        <dbReference type="ARBA" id="ARBA00004953"/>
    </source>
</evidence>
<protein>
    <submittedName>
        <fullName evidence="10">Precorrin-3B C17-methyltransferase</fullName>
        <ecNumber evidence="10">2.1.1.131</ecNumber>
        <ecNumber evidence="10">3.7.1.12</ecNumber>
    </submittedName>
</protein>
<dbReference type="InterPro" id="IPR035996">
    <property type="entry name" value="4pyrrol_Methylase_sf"/>
</dbReference>
<accession>U5DMM2</accession>
<keyword evidence="2" id="KW-0169">Cobalamin biosynthesis</keyword>
<name>U5DMM2_9CHRO</name>
<dbReference type="OrthoDB" id="9772960at2"/>
<evidence type="ECO:0000256" key="4">
    <source>
        <dbReference type="ARBA" id="ARBA00022679"/>
    </source>
</evidence>
<dbReference type="PANTHER" id="PTHR47036:SF1">
    <property type="entry name" value="COBALT-FACTOR III C(17)-METHYLTRANSFERASE-RELATED"/>
    <property type="match status" value="1"/>
</dbReference>
<dbReference type="InterPro" id="IPR051810">
    <property type="entry name" value="Precorrin_MeTrfase"/>
</dbReference>
<evidence type="ECO:0000313" key="11">
    <source>
        <dbReference type="Proteomes" id="UP000016960"/>
    </source>
</evidence>
<comment type="pathway">
    <text evidence="1">Cofactor biosynthesis; adenosylcobalamin biosynthesis.</text>
</comment>
<dbReference type="EMBL" id="ASSJ01000060">
    <property type="protein sequence ID" value="ERN40955.1"/>
    <property type="molecule type" value="Genomic_DNA"/>
</dbReference>
<dbReference type="Pfam" id="PF01890">
    <property type="entry name" value="CbiG_C"/>
    <property type="match status" value="1"/>
</dbReference>
<dbReference type="InParanoid" id="U5DMM2"/>
<dbReference type="eggNOG" id="COG2073">
    <property type="taxonomic scope" value="Bacteria"/>
</dbReference>
<feature type="domain" description="CobE/GbiG C-terminal" evidence="7">
    <location>
        <begin position="266"/>
        <end position="388"/>
    </location>
</feature>
<dbReference type="eggNOG" id="COG1010">
    <property type="taxonomic scope" value="Bacteria"/>
</dbReference>
<evidence type="ECO:0000256" key="2">
    <source>
        <dbReference type="ARBA" id="ARBA00022573"/>
    </source>
</evidence>
<dbReference type="InterPro" id="IPR014776">
    <property type="entry name" value="4pyrrole_Mease_sub2"/>
</dbReference>
<keyword evidence="4 10" id="KW-0808">Transferase</keyword>
<dbReference type="EC" id="2.1.1.131" evidence="10"/>
<feature type="domain" description="Cobalamin biosynthesis central region" evidence="9">
    <location>
        <begin position="168"/>
        <end position="263"/>
    </location>
</feature>
<dbReference type="Gene3D" id="3.30.950.10">
    <property type="entry name" value="Methyltransferase, Cobalt-precorrin-4 Transmethylase, Domain 2"/>
    <property type="match status" value="1"/>
</dbReference>